<dbReference type="OrthoDB" id="1673646at2"/>
<dbReference type="PANTHER" id="PTHR33121">
    <property type="entry name" value="CYCLIC DI-GMP PHOSPHODIESTERASE PDEF"/>
    <property type="match status" value="1"/>
</dbReference>
<dbReference type="InterPro" id="IPR050706">
    <property type="entry name" value="Cyclic-di-GMP_PDE-like"/>
</dbReference>
<evidence type="ECO:0000313" key="3">
    <source>
        <dbReference type="Proteomes" id="UP000005540"/>
    </source>
</evidence>
<dbReference type="CDD" id="cd01948">
    <property type="entry name" value="EAL"/>
    <property type="match status" value="1"/>
</dbReference>
<dbReference type="SMART" id="SM00052">
    <property type="entry name" value="EAL"/>
    <property type="match status" value="1"/>
</dbReference>
<accession>C4FKJ6</accession>
<dbReference type="RefSeq" id="WP_007547180.1">
    <property type="nucleotide sequence ID" value="NZ_ABZS01000100.1"/>
</dbReference>
<dbReference type="AlphaFoldDB" id="C4FKJ6"/>
<dbReference type="GO" id="GO:0071111">
    <property type="term" value="F:cyclic-guanylate-specific phosphodiesterase activity"/>
    <property type="evidence" value="ECO:0007669"/>
    <property type="project" value="InterPro"/>
</dbReference>
<dbReference type="SUPFAM" id="SSF141868">
    <property type="entry name" value="EAL domain-like"/>
    <property type="match status" value="1"/>
</dbReference>
<dbReference type="PANTHER" id="PTHR33121:SF70">
    <property type="entry name" value="SIGNALING PROTEIN YKOW"/>
    <property type="match status" value="1"/>
</dbReference>
<dbReference type="InterPro" id="IPR001633">
    <property type="entry name" value="EAL_dom"/>
</dbReference>
<dbReference type="Proteomes" id="UP000005540">
    <property type="component" value="Unassembled WGS sequence"/>
</dbReference>
<dbReference type="Gene3D" id="3.20.20.450">
    <property type="entry name" value="EAL domain"/>
    <property type="match status" value="1"/>
</dbReference>
<dbReference type="EMBL" id="ABZS01000100">
    <property type="protein sequence ID" value="EEP60408.1"/>
    <property type="molecule type" value="Genomic_DNA"/>
</dbReference>
<dbReference type="InterPro" id="IPR029787">
    <property type="entry name" value="Nucleotide_cyclase"/>
</dbReference>
<evidence type="ECO:0000313" key="2">
    <source>
        <dbReference type="EMBL" id="EEP60408.1"/>
    </source>
</evidence>
<reference evidence="2 3" key="1">
    <citation type="submission" date="2009-04" db="EMBL/GenBank/DDBJ databases">
        <authorList>
            <person name="Reysenbach A.-L."/>
            <person name="Heidelberg J.F."/>
            <person name="Nelson W.C."/>
        </authorList>
    </citation>
    <scope>NUCLEOTIDE SEQUENCE [LARGE SCALE GENOMIC DNA]</scope>
    <source>
        <strain evidence="2 3">SS-5</strain>
    </source>
</reference>
<sequence>MRKEPIIKYEDGKFSIYGYEILADFPQLIVNEDIDFRTFKLNLDLLKEELKTSTTHYHLNLSGKTILKFKEEILKELSKIENKEKVIIELLEDDAPEAEEILNFFLVNNIKVSLDDFGTVSSNFDRLMNYKNVIESIKIDRILWVNMLNVVKEIVSFCNENNINVILEKVETKEELDELISIGGKLFQGWYFKENFLSKNALEKAEIRMDDSLLIEFFKKAIELSQNKQNLNDIIKTFEILAIAHSLNINFNSEEFFKLKEKFLKENVFNNQEVCVVDKKLKQIIKILLAENHDFLGSLEEGLKILRFYLTINNNDMKVYNTLRKLIDKSTNFMAELKENLTELEVLDLKTFENNDGKFLYKKKFEIDVRFYFNKYKKENKNFVAGLIYIESLRDIFSNHGYSAYTKAFHKAINAIKGSIGENDVIAIIDNNTFGILYEGDNPLKLKKLKDRISNLEIRIDKVFEVLKVRVCGTMPRSDDRNAEDLISRLYGLLYEIYSFKDKDFVFE</sequence>
<comment type="caution">
    <text evidence="2">The sequence shown here is derived from an EMBL/GenBank/DDBJ whole genome shotgun (WGS) entry which is preliminary data.</text>
</comment>
<proteinExistence type="predicted"/>
<keyword evidence="3" id="KW-1185">Reference proteome</keyword>
<dbReference type="Pfam" id="PF00563">
    <property type="entry name" value="EAL"/>
    <property type="match status" value="1"/>
</dbReference>
<dbReference type="SUPFAM" id="SSF55073">
    <property type="entry name" value="Nucleotide cyclase"/>
    <property type="match status" value="1"/>
</dbReference>
<protein>
    <submittedName>
        <fullName evidence="2">Cyclic diguanylate phosphodiesterase domain protein</fullName>
    </submittedName>
</protein>
<name>C4FKJ6_9AQUI</name>
<gene>
    <name evidence="2" type="ORF">SULYE_1096</name>
</gene>
<dbReference type="PROSITE" id="PS50883">
    <property type="entry name" value="EAL"/>
    <property type="match status" value="1"/>
</dbReference>
<organism evidence="2 3">
    <name type="scientific">Sulfurihydrogenibium yellowstonense SS-5</name>
    <dbReference type="NCBI Taxonomy" id="432331"/>
    <lineage>
        <taxon>Bacteria</taxon>
        <taxon>Pseudomonadati</taxon>
        <taxon>Aquificota</taxon>
        <taxon>Aquificia</taxon>
        <taxon>Aquificales</taxon>
        <taxon>Hydrogenothermaceae</taxon>
        <taxon>Sulfurihydrogenibium</taxon>
    </lineage>
</organism>
<dbReference type="InterPro" id="IPR035919">
    <property type="entry name" value="EAL_sf"/>
</dbReference>
<evidence type="ECO:0000259" key="1">
    <source>
        <dbReference type="PROSITE" id="PS50883"/>
    </source>
</evidence>
<feature type="domain" description="EAL" evidence="1">
    <location>
        <begin position="1"/>
        <end position="209"/>
    </location>
</feature>